<dbReference type="Pfam" id="PF20434">
    <property type="entry name" value="BD-FAE"/>
    <property type="match status" value="1"/>
</dbReference>
<dbReference type="InterPro" id="IPR050300">
    <property type="entry name" value="GDXG_lipolytic_enzyme"/>
</dbReference>
<dbReference type="InterPro" id="IPR029058">
    <property type="entry name" value="AB_hydrolase_fold"/>
</dbReference>
<proteinExistence type="predicted"/>
<feature type="domain" description="BD-FAE-like" evidence="3">
    <location>
        <begin position="58"/>
        <end position="169"/>
    </location>
</feature>
<dbReference type="Gene3D" id="3.40.50.1820">
    <property type="entry name" value="alpha/beta hydrolase"/>
    <property type="match status" value="1"/>
</dbReference>
<evidence type="ECO:0000256" key="1">
    <source>
        <dbReference type="ARBA" id="ARBA00022801"/>
    </source>
</evidence>
<dbReference type="SUPFAM" id="SSF53474">
    <property type="entry name" value="alpha/beta-Hydrolases"/>
    <property type="match status" value="1"/>
</dbReference>
<reference evidence="5" key="1">
    <citation type="journal article" date="2019" name="Int. J. Syst. Evol. Microbiol.">
        <title>The Global Catalogue of Microorganisms (GCM) 10K type strain sequencing project: providing services to taxonomists for standard genome sequencing and annotation.</title>
        <authorList>
            <consortium name="The Broad Institute Genomics Platform"/>
            <consortium name="The Broad Institute Genome Sequencing Center for Infectious Disease"/>
            <person name="Wu L."/>
            <person name="Ma J."/>
        </authorList>
    </citation>
    <scope>NUCLEOTIDE SEQUENCE [LARGE SCALE GENOMIC DNA]</scope>
    <source>
        <strain evidence="5">CGMCC 4.7106</strain>
    </source>
</reference>
<name>A0ABW5D8G6_9BACT</name>
<dbReference type="GO" id="GO:0016787">
    <property type="term" value="F:hydrolase activity"/>
    <property type="evidence" value="ECO:0007669"/>
    <property type="project" value="UniProtKB-KW"/>
</dbReference>
<evidence type="ECO:0000313" key="5">
    <source>
        <dbReference type="Proteomes" id="UP001597375"/>
    </source>
</evidence>
<accession>A0ABW5D8G6</accession>
<protein>
    <submittedName>
        <fullName evidence="4">Alpha/beta hydrolase</fullName>
    </submittedName>
</protein>
<feature type="chain" id="PRO_5046008511" evidence="2">
    <location>
        <begin position="17"/>
        <end position="283"/>
    </location>
</feature>
<organism evidence="4 5">
    <name type="scientific">Luteolibacter algae</name>
    <dbReference type="NCBI Taxonomy" id="454151"/>
    <lineage>
        <taxon>Bacteria</taxon>
        <taxon>Pseudomonadati</taxon>
        <taxon>Verrucomicrobiota</taxon>
        <taxon>Verrucomicrobiia</taxon>
        <taxon>Verrucomicrobiales</taxon>
        <taxon>Verrucomicrobiaceae</taxon>
        <taxon>Luteolibacter</taxon>
    </lineage>
</organism>
<feature type="signal peptide" evidence="2">
    <location>
        <begin position="1"/>
        <end position="16"/>
    </location>
</feature>
<keyword evidence="2" id="KW-0732">Signal</keyword>
<sequence length="283" mass="31149">MRLLCFLFLTATFCRAELPTSFSLWQDGPPGSEKYRNESEKNDGNLITNVHNPSLTPYLPSTETATGTAIIICPGGGHKKLCVGSEGYELAEWFRDRGIAAFVLKYRLEKDEGCAEKPYTLAGDAMADTRRAIRTVRSRAPEWQIDPERIGIIGFSAGGELAALSAMDSVPGNAAAVDPVEKVSSRPDFQALIYPGKSDQMTAKPGMPPVFLACGYNDRPDISEGLATLYLKYKAVEIPAEFHVFANAGHGFGYRHQKNNSAASRWPQRLLEWLEDSKLLEDN</sequence>
<comment type="caution">
    <text evidence="4">The sequence shown here is derived from an EMBL/GenBank/DDBJ whole genome shotgun (WGS) entry which is preliminary data.</text>
</comment>
<evidence type="ECO:0000259" key="3">
    <source>
        <dbReference type="Pfam" id="PF20434"/>
    </source>
</evidence>
<gene>
    <name evidence="4" type="ORF">ACFSSA_06595</name>
</gene>
<keyword evidence="5" id="KW-1185">Reference proteome</keyword>
<dbReference type="PANTHER" id="PTHR48081">
    <property type="entry name" value="AB HYDROLASE SUPERFAMILY PROTEIN C4A8.06C"/>
    <property type="match status" value="1"/>
</dbReference>
<dbReference type="InterPro" id="IPR049492">
    <property type="entry name" value="BD-FAE-like_dom"/>
</dbReference>
<dbReference type="EMBL" id="JBHUIT010000006">
    <property type="protein sequence ID" value="MFD2256336.1"/>
    <property type="molecule type" value="Genomic_DNA"/>
</dbReference>
<evidence type="ECO:0000256" key="2">
    <source>
        <dbReference type="SAM" id="SignalP"/>
    </source>
</evidence>
<evidence type="ECO:0000313" key="4">
    <source>
        <dbReference type="EMBL" id="MFD2256336.1"/>
    </source>
</evidence>
<dbReference type="Proteomes" id="UP001597375">
    <property type="component" value="Unassembled WGS sequence"/>
</dbReference>
<keyword evidence="1 4" id="KW-0378">Hydrolase</keyword>
<dbReference type="RefSeq" id="WP_386819483.1">
    <property type="nucleotide sequence ID" value="NZ_JBHUIT010000006.1"/>
</dbReference>
<dbReference type="PANTHER" id="PTHR48081:SF6">
    <property type="entry name" value="PEPTIDASE S9 PROLYL OLIGOPEPTIDASE CATALYTIC DOMAIN-CONTAINING PROTEIN"/>
    <property type="match status" value="1"/>
</dbReference>